<evidence type="ECO:0000256" key="1">
    <source>
        <dbReference type="ARBA" id="ARBA00007398"/>
    </source>
</evidence>
<gene>
    <name evidence="4" type="primary">PARPA_02992.1 scaffold 6049</name>
</gene>
<dbReference type="PANTHER" id="PTHR15665:SF1">
    <property type="entry name" value="PROTEIN ASTEROID HOMOLOG 1"/>
    <property type="match status" value="1"/>
</dbReference>
<dbReference type="OrthoDB" id="25987at2759"/>
<dbReference type="AlphaFoldDB" id="A0A0B7N291"/>
<evidence type="ECO:0000256" key="2">
    <source>
        <dbReference type="SAM" id="MobiDB-lite"/>
    </source>
</evidence>
<dbReference type="EMBL" id="LN721642">
    <property type="protein sequence ID" value="CEP09493.1"/>
    <property type="molecule type" value="Genomic_DNA"/>
</dbReference>
<evidence type="ECO:0000313" key="4">
    <source>
        <dbReference type="EMBL" id="CEP09493.1"/>
    </source>
</evidence>
<dbReference type="Proteomes" id="UP000054107">
    <property type="component" value="Unassembled WGS sequence"/>
</dbReference>
<evidence type="ECO:0000313" key="5">
    <source>
        <dbReference type="Proteomes" id="UP000054107"/>
    </source>
</evidence>
<reference evidence="4 5" key="1">
    <citation type="submission" date="2014-09" db="EMBL/GenBank/DDBJ databases">
        <authorList>
            <person name="Ellenberger Sabrina"/>
        </authorList>
    </citation>
    <scope>NUCLEOTIDE SEQUENCE [LARGE SCALE GENOMIC DNA]</scope>
    <source>
        <strain evidence="4 5">CBS 412.66</strain>
    </source>
</reference>
<dbReference type="STRING" id="35722.A0A0B7N291"/>
<dbReference type="PANTHER" id="PTHR15665">
    <property type="entry name" value="ASTEROID PROTEIN"/>
    <property type="match status" value="1"/>
</dbReference>
<comment type="similarity">
    <text evidence="1">Belongs to the asteroid family.</text>
</comment>
<dbReference type="InterPro" id="IPR026832">
    <property type="entry name" value="Asteroid"/>
</dbReference>
<dbReference type="InterPro" id="IPR006085">
    <property type="entry name" value="XPG_DNA_repair_N"/>
</dbReference>
<keyword evidence="5" id="KW-1185">Reference proteome</keyword>
<evidence type="ECO:0000259" key="3">
    <source>
        <dbReference type="Pfam" id="PF00752"/>
    </source>
</evidence>
<feature type="region of interest" description="Disordered" evidence="2">
    <location>
        <begin position="665"/>
        <end position="684"/>
    </location>
</feature>
<organism evidence="4 5">
    <name type="scientific">Parasitella parasitica</name>
    <dbReference type="NCBI Taxonomy" id="35722"/>
    <lineage>
        <taxon>Eukaryota</taxon>
        <taxon>Fungi</taxon>
        <taxon>Fungi incertae sedis</taxon>
        <taxon>Mucoromycota</taxon>
        <taxon>Mucoromycotina</taxon>
        <taxon>Mucoromycetes</taxon>
        <taxon>Mucorales</taxon>
        <taxon>Mucorineae</taxon>
        <taxon>Mucoraceae</taxon>
        <taxon>Parasitella</taxon>
    </lineage>
</organism>
<dbReference type="InterPro" id="IPR029060">
    <property type="entry name" value="PIN-like_dom_sf"/>
</dbReference>
<accession>A0A0B7N291</accession>
<dbReference type="Gene3D" id="3.40.50.1010">
    <property type="entry name" value="5'-nuclease"/>
    <property type="match status" value="1"/>
</dbReference>
<proteinExistence type="inferred from homology"/>
<feature type="domain" description="XPG N-terminal" evidence="3">
    <location>
        <begin position="1"/>
        <end position="104"/>
    </location>
</feature>
<sequence>MGIHGLSYFIKSLPAIVDNVNWKIEQNKPSKIHQDHFIIDGNAFVYHIAFENRTNWTHGGQYADIADIIVKTVDVLQRAGIRLTFLFDGALPPDKLETRVKRHKSYIERCVSTYWNLKQINTGNNNADERKNGIQYYGDLFLIPPLTLEVIIQTIKELDVDVKVCKAEADGEVVIMAIKDMAYVVSQDSDMHVYPHVGKGYIPLELLQVPNYQNQNSQDKEYVSAGVYHPETLAKSLRLEPFQLPLFGTLLGNDYLDADLVRFPISHWCNREGIHITKNNQSGWPKVVAEFLRRNSHLEERGKGKDCIIHNIATQLMPIIASSSMKSREEKANSFEDRIIDSINRYDASSPLLKKSSAEFQHNNENTSETHIDNISKQFLYTKSPSRQIMDVITTRAFWTSIFLEDIERESSWDVSRSLRQCLYGTVSERLGDHQEIIVQEYIREKQHLEVVQVKGGVIQNQRSTPLIDFYRIHVSNLNHVKDHDPVLHPLILSMRYMLYHCSQSIENGRLFNYEVIAIIISTLRSMASTLGYSVEEVSVPDIGIPALKKRSIHVAAQYQGIVYSSFLLSQILDLENFLQMPQVLSRMYNGLYFHYYIEIARGGASISKMLHNTAPKFKTLFCSIYKSIMTGLHDEVQDVFDYDIITSATEEWVISENKPKRLMSISKKQPDKKKKKRSQETISNSNRSTNAFNVLSFGCNFDE</sequence>
<protein>
    <recommendedName>
        <fullName evidence="3">XPG N-terminal domain-containing protein</fullName>
    </recommendedName>
</protein>
<dbReference type="GO" id="GO:0004518">
    <property type="term" value="F:nuclease activity"/>
    <property type="evidence" value="ECO:0007669"/>
    <property type="project" value="InterPro"/>
</dbReference>
<dbReference type="SUPFAM" id="SSF88723">
    <property type="entry name" value="PIN domain-like"/>
    <property type="match status" value="1"/>
</dbReference>
<dbReference type="Pfam" id="PF00752">
    <property type="entry name" value="XPG_N"/>
    <property type="match status" value="1"/>
</dbReference>
<name>A0A0B7N291_9FUNG</name>